<evidence type="ECO:0000259" key="3">
    <source>
        <dbReference type="Pfam" id="PF06155"/>
    </source>
</evidence>
<evidence type="ECO:0000313" key="5">
    <source>
        <dbReference type="Proteomes" id="UP001595530"/>
    </source>
</evidence>
<accession>A0ABV7F873</accession>
<dbReference type="PANTHER" id="PTHR35303">
    <property type="entry name" value="OS02G0197800 PROTEIN"/>
    <property type="match status" value="1"/>
</dbReference>
<dbReference type="Pfam" id="PF06155">
    <property type="entry name" value="GBBH-like_N"/>
    <property type="match status" value="1"/>
</dbReference>
<keyword evidence="1" id="KW-0479">Metal-binding</keyword>
<dbReference type="EMBL" id="JBHRTP010000054">
    <property type="protein sequence ID" value="MFC3109770.1"/>
    <property type="molecule type" value="Genomic_DNA"/>
</dbReference>
<dbReference type="RefSeq" id="WP_390332194.1">
    <property type="nucleotide sequence ID" value="NZ_JBHRTP010000054.1"/>
</dbReference>
<organism evidence="4 5">
    <name type="scientific">Undibacterium arcticum</name>
    <dbReference type="NCBI Taxonomy" id="1762892"/>
    <lineage>
        <taxon>Bacteria</taxon>
        <taxon>Pseudomonadati</taxon>
        <taxon>Pseudomonadota</taxon>
        <taxon>Betaproteobacteria</taxon>
        <taxon>Burkholderiales</taxon>
        <taxon>Oxalobacteraceae</taxon>
        <taxon>Undibacterium</taxon>
    </lineage>
</organism>
<evidence type="ECO:0000313" key="4">
    <source>
        <dbReference type="EMBL" id="MFC3109770.1"/>
    </source>
</evidence>
<name>A0ABV7F873_9BURK</name>
<sequence length="124" mass="14026">MRNQCKCADCKMVRLHTQDALMVAPEIRIKEIRPVGAYGMQLIFSDGHDRGIYPRVYLHGLAEDLAIPYNLTSISNSHDRMRASYVHVDPASPSMIATENELFGDPMLLEKSTLASRSRVFNLF</sequence>
<dbReference type="InterPro" id="IPR010376">
    <property type="entry name" value="GBBH-like_N"/>
</dbReference>
<feature type="domain" description="Gamma-butyrobetaine hydroxylase-like N-terminal" evidence="3">
    <location>
        <begin position="1"/>
        <end position="59"/>
    </location>
</feature>
<evidence type="ECO:0000256" key="1">
    <source>
        <dbReference type="ARBA" id="ARBA00022723"/>
    </source>
</evidence>
<dbReference type="Proteomes" id="UP001595530">
    <property type="component" value="Unassembled WGS sequence"/>
</dbReference>
<dbReference type="InterPro" id="IPR038492">
    <property type="entry name" value="GBBH-like_N_sf"/>
</dbReference>
<proteinExistence type="predicted"/>
<evidence type="ECO:0000256" key="2">
    <source>
        <dbReference type="ARBA" id="ARBA00023004"/>
    </source>
</evidence>
<dbReference type="Gene3D" id="3.30.2020.30">
    <property type="match status" value="1"/>
</dbReference>
<keyword evidence="2" id="KW-0408">Iron</keyword>
<reference evidence="5" key="1">
    <citation type="journal article" date="2019" name="Int. J. Syst. Evol. Microbiol.">
        <title>The Global Catalogue of Microorganisms (GCM) 10K type strain sequencing project: providing services to taxonomists for standard genome sequencing and annotation.</title>
        <authorList>
            <consortium name="The Broad Institute Genomics Platform"/>
            <consortium name="The Broad Institute Genome Sequencing Center for Infectious Disease"/>
            <person name="Wu L."/>
            <person name="Ma J."/>
        </authorList>
    </citation>
    <scope>NUCLEOTIDE SEQUENCE [LARGE SCALE GENOMIC DNA]</scope>
    <source>
        <strain evidence="5">KCTC 42986</strain>
    </source>
</reference>
<gene>
    <name evidence="4" type="ORF">ACFOFO_17675</name>
</gene>
<dbReference type="PANTHER" id="PTHR35303:SF8">
    <property type="entry name" value="GAMMA-BUTYROBETAINE HYDROXYLASE-LIKE N-TERMINAL DOMAIN-CONTAINING PROTEIN"/>
    <property type="match status" value="1"/>
</dbReference>
<protein>
    <submittedName>
        <fullName evidence="4">DUF971 domain-containing protein</fullName>
    </submittedName>
</protein>
<comment type="caution">
    <text evidence="4">The sequence shown here is derived from an EMBL/GenBank/DDBJ whole genome shotgun (WGS) entry which is preliminary data.</text>
</comment>
<keyword evidence="5" id="KW-1185">Reference proteome</keyword>